<gene>
    <name evidence="5" type="ORF">BBK82_30555</name>
</gene>
<dbReference type="RefSeq" id="WP_065918080.1">
    <property type="nucleotide sequence ID" value="NZ_CP016793.1"/>
</dbReference>
<dbReference type="InterPro" id="IPR014031">
    <property type="entry name" value="Ketoacyl_synth_C"/>
</dbReference>
<evidence type="ECO:0000313" key="5">
    <source>
        <dbReference type="EMBL" id="ANZ39739.1"/>
    </source>
</evidence>
<protein>
    <submittedName>
        <fullName evidence="5">3-oxoacyl-ACP synthase</fullName>
    </submittedName>
</protein>
<evidence type="ECO:0000256" key="3">
    <source>
        <dbReference type="RuleBase" id="RU003694"/>
    </source>
</evidence>
<dbReference type="InterPro" id="IPR014030">
    <property type="entry name" value="Ketoacyl_synth_N"/>
</dbReference>
<dbReference type="Proteomes" id="UP000093053">
    <property type="component" value="Chromosome"/>
</dbReference>
<reference evidence="5 6" key="1">
    <citation type="submission" date="2016-07" db="EMBL/GenBank/DDBJ databases">
        <title>Complete genome sequence of the Lentzea guizhouensis DHS C013.</title>
        <authorList>
            <person name="Cao C."/>
        </authorList>
    </citation>
    <scope>NUCLEOTIDE SEQUENCE [LARGE SCALE GENOMIC DNA]</scope>
    <source>
        <strain evidence="5 6">DHS C013</strain>
    </source>
</reference>
<dbReference type="Pfam" id="PF00109">
    <property type="entry name" value="ketoacyl-synt"/>
    <property type="match status" value="1"/>
</dbReference>
<dbReference type="Pfam" id="PF02801">
    <property type="entry name" value="Ketoacyl-synt_C"/>
    <property type="match status" value="1"/>
</dbReference>
<proteinExistence type="inferred from homology"/>
<dbReference type="GO" id="GO:0006633">
    <property type="term" value="P:fatty acid biosynthetic process"/>
    <property type="evidence" value="ECO:0007669"/>
    <property type="project" value="TreeGrafter"/>
</dbReference>
<evidence type="ECO:0000259" key="4">
    <source>
        <dbReference type="PROSITE" id="PS52004"/>
    </source>
</evidence>
<evidence type="ECO:0000256" key="1">
    <source>
        <dbReference type="ARBA" id="ARBA00008467"/>
    </source>
</evidence>
<dbReference type="KEGG" id="led:BBK82_30555"/>
<dbReference type="InterPro" id="IPR016039">
    <property type="entry name" value="Thiolase-like"/>
</dbReference>
<dbReference type="EMBL" id="CP016793">
    <property type="protein sequence ID" value="ANZ39739.1"/>
    <property type="molecule type" value="Genomic_DNA"/>
</dbReference>
<evidence type="ECO:0000313" key="6">
    <source>
        <dbReference type="Proteomes" id="UP000093053"/>
    </source>
</evidence>
<keyword evidence="6" id="KW-1185">Reference proteome</keyword>
<keyword evidence="2 3" id="KW-0808">Transferase</keyword>
<dbReference type="SMART" id="SM00825">
    <property type="entry name" value="PKS_KS"/>
    <property type="match status" value="1"/>
</dbReference>
<dbReference type="InterPro" id="IPR000794">
    <property type="entry name" value="Beta-ketoacyl_synthase"/>
</dbReference>
<dbReference type="PANTHER" id="PTHR11712:SF347">
    <property type="entry name" value="BETA KETOACYL-ACYL CARRIER PROTEIN SYNTHASE"/>
    <property type="match status" value="1"/>
</dbReference>
<dbReference type="STRING" id="1586287.BBK82_30555"/>
<evidence type="ECO:0000256" key="2">
    <source>
        <dbReference type="ARBA" id="ARBA00022679"/>
    </source>
</evidence>
<dbReference type="SUPFAM" id="SSF53901">
    <property type="entry name" value="Thiolase-like"/>
    <property type="match status" value="2"/>
</dbReference>
<organism evidence="5 6">
    <name type="scientific">Lentzea guizhouensis</name>
    <dbReference type="NCBI Taxonomy" id="1586287"/>
    <lineage>
        <taxon>Bacteria</taxon>
        <taxon>Bacillati</taxon>
        <taxon>Actinomycetota</taxon>
        <taxon>Actinomycetes</taxon>
        <taxon>Pseudonocardiales</taxon>
        <taxon>Pseudonocardiaceae</taxon>
        <taxon>Lentzea</taxon>
    </lineage>
</organism>
<dbReference type="Gene3D" id="3.40.47.10">
    <property type="match status" value="1"/>
</dbReference>
<dbReference type="PROSITE" id="PS52004">
    <property type="entry name" value="KS3_2"/>
    <property type="match status" value="1"/>
</dbReference>
<dbReference type="GO" id="GO:0004315">
    <property type="term" value="F:3-oxoacyl-[acyl-carrier-protein] synthase activity"/>
    <property type="evidence" value="ECO:0007669"/>
    <property type="project" value="TreeGrafter"/>
</dbReference>
<sequence length="376" mass="39241">MSHDIAGIGAITSVGRDADEVFEALCSGRTGLSELRAFDHAKFRARGAFEIDDRLTPGVDEPGRATRWLVDVIAQAVKDAGIGEDLTDVPIIVGTGLRELRSAELWWRDGAVFEAADLDFGPALRRRFGALTSYTFANACSASLHAVALGADLVDSGQADTVVVAGVDSITESMNGLLDRVNLEPPDRVRPFDRARKGALMGEGAAAVVLRRASPSAHGRLRAVSLNCDAKHVTAPDPRGIADAIENAHARAGVVPGDVDLVLLHGTGTLLNDEAEARAMAAVFGEEVGRPHVAAIKGMTGHTSGSAGLLGLVVAVKGMAHGRVPPAVGLTNPIEAAQDFRFAHEVVHDPDLRVAQVNAFGFGGVNAVAVVERATS</sequence>
<dbReference type="GO" id="GO:0005829">
    <property type="term" value="C:cytosol"/>
    <property type="evidence" value="ECO:0007669"/>
    <property type="project" value="TreeGrafter"/>
</dbReference>
<feature type="domain" description="Ketosynthase family 3 (KS3)" evidence="4">
    <location>
        <begin position="1"/>
        <end position="373"/>
    </location>
</feature>
<dbReference type="PANTHER" id="PTHR11712">
    <property type="entry name" value="POLYKETIDE SYNTHASE-RELATED"/>
    <property type="match status" value="1"/>
</dbReference>
<comment type="similarity">
    <text evidence="1 3">Belongs to the thiolase-like superfamily. Beta-ketoacyl-ACP synthases family.</text>
</comment>
<dbReference type="InterPro" id="IPR020841">
    <property type="entry name" value="PKS_Beta-ketoAc_synthase_dom"/>
</dbReference>
<dbReference type="AlphaFoldDB" id="A0A1B2HPU5"/>
<accession>A0A1B2HPU5</accession>
<name>A0A1B2HPU5_9PSEU</name>